<organism evidence="1 2">
    <name type="scientific">Malus baccata</name>
    <name type="common">Siberian crab apple</name>
    <name type="synonym">Pyrus baccata</name>
    <dbReference type="NCBI Taxonomy" id="106549"/>
    <lineage>
        <taxon>Eukaryota</taxon>
        <taxon>Viridiplantae</taxon>
        <taxon>Streptophyta</taxon>
        <taxon>Embryophyta</taxon>
        <taxon>Tracheophyta</taxon>
        <taxon>Spermatophyta</taxon>
        <taxon>Magnoliopsida</taxon>
        <taxon>eudicotyledons</taxon>
        <taxon>Gunneridae</taxon>
        <taxon>Pentapetalae</taxon>
        <taxon>rosids</taxon>
        <taxon>fabids</taxon>
        <taxon>Rosales</taxon>
        <taxon>Rosaceae</taxon>
        <taxon>Amygdaloideae</taxon>
        <taxon>Maleae</taxon>
        <taxon>Malus</taxon>
    </lineage>
</organism>
<dbReference type="EMBL" id="VIEB01000988">
    <property type="protein sequence ID" value="TQD77057.1"/>
    <property type="molecule type" value="Genomic_DNA"/>
</dbReference>
<evidence type="ECO:0000313" key="1">
    <source>
        <dbReference type="EMBL" id="TQD77057.1"/>
    </source>
</evidence>
<dbReference type="AlphaFoldDB" id="A0A540KSB0"/>
<accession>A0A540KSB0</accession>
<proteinExistence type="predicted"/>
<evidence type="ECO:0000313" key="2">
    <source>
        <dbReference type="Proteomes" id="UP000315295"/>
    </source>
</evidence>
<dbReference type="Proteomes" id="UP000315295">
    <property type="component" value="Unassembled WGS sequence"/>
</dbReference>
<sequence length="61" mass="6813">MEPRVPPLLFGFEDEGSSGVDFAAGLEEGFGAGRIRHLLIREQPREVEEEEMQQVDVQVKG</sequence>
<reference evidence="1 2" key="1">
    <citation type="journal article" date="2019" name="G3 (Bethesda)">
        <title>Sequencing of a Wild Apple (Malus baccata) Genome Unravels the Differences Between Cultivated and Wild Apple Species Regarding Disease Resistance and Cold Tolerance.</title>
        <authorList>
            <person name="Chen X."/>
        </authorList>
    </citation>
    <scope>NUCLEOTIDE SEQUENCE [LARGE SCALE GENOMIC DNA]</scope>
    <source>
        <strain evidence="2">cv. Shandingzi</strain>
        <tissue evidence="1">Leaves</tissue>
    </source>
</reference>
<gene>
    <name evidence="1" type="ORF">C1H46_037416</name>
</gene>
<name>A0A540KSB0_MALBA</name>
<protein>
    <submittedName>
        <fullName evidence="1">Uncharacterized protein</fullName>
    </submittedName>
</protein>
<comment type="caution">
    <text evidence="1">The sequence shown here is derived from an EMBL/GenBank/DDBJ whole genome shotgun (WGS) entry which is preliminary data.</text>
</comment>
<keyword evidence="2" id="KW-1185">Reference proteome</keyword>